<dbReference type="Proteomes" id="UP001237156">
    <property type="component" value="Unassembled WGS sequence"/>
</dbReference>
<evidence type="ECO:0000256" key="3">
    <source>
        <dbReference type="PIRSR" id="PIRSR617821-2"/>
    </source>
</evidence>
<dbReference type="GO" id="GO:0008775">
    <property type="term" value="F:acetate CoA-transferase activity"/>
    <property type="evidence" value="ECO:0007669"/>
    <property type="project" value="InterPro"/>
</dbReference>
<proteinExistence type="inferred from homology"/>
<feature type="binding site" evidence="3">
    <location>
        <position position="393"/>
    </location>
    <ligand>
        <name>CoA</name>
        <dbReference type="ChEBI" id="CHEBI:57287"/>
    </ligand>
</feature>
<dbReference type="InterPro" id="IPR017821">
    <property type="entry name" value="Succinate_CoA_transferase"/>
</dbReference>
<reference evidence="6 7" key="1">
    <citation type="submission" date="2023-04" db="EMBL/GenBank/DDBJ databases">
        <title>Ottowia paracancer sp. nov., isolated from human stomach.</title>
        <authorList>
            <person name="Song Y."/>
        </authorList>
    </citation>
    <scope>NUCLEOTIDE SEQUENCE [LARGE SCALE GENOMIC DNA]</scope>
    <source>
        <strain evidence="6 7">10c7w1</strain>
    </source>
</reference>
<dbReference type="Gene3D" id="3.40.1080.20">
    <property type="entry name" value="Acetyl-CoA hydrolase/transferase C-terminal domain"/>
    <property type="match status" value="1"/>
</dbReference>
<dbReference type="NCBIfam" id="TIGR03458">
    <property type="entry name" value="YgfH_subfam"/>
    <property type="match status" value="1"/>
</dbReference>
<evidence type="ECO:0000259" key="5">
    <source>
        <dbReference type="Pfam" id="PF13336"/>
    </source>
</evidence>
<evidence type="ECO:0000313" key="7">
    <source>
        <dbReference type="Proteomes" id="UP001237156"/>
    </source>
</evidence>
<dbReference type="Gene3D" id="3.30.750.70">
    <property type="entry name" value="4-hydroxybutyrate coenzyme like domains"/>
    <property type="match status" value="1"/>
</dbReference>
<dbReference type="InterPro" id="IPR038460">
    <property type="entry name" value="AcetylCoA_hyd_C_sf"/>
</dbReference>
<feature type="binding site" evidence="3">
    <location>
        <position position="417"/>
    </location>
    <ligand>
        <name>CoA</name>
        <dbReference type="ChEBI" id="CHEBI:57287"/>
    </ligand>
</feature>
<protein>
    <submittedName>
        <fullName evidence="6">Acetyl-CoA hydrolase/transferase family protein</fullName>
    </submittedName>
</protein>
<comment type="caution">
    <text evidence="6">The sequence shown here is derived from an EMBL/GenBank/DDBJ whole genome shotgun (WGS) entry which is preliminary data.</text>
</comment>
<feature type="domain" description="Acetyl-CoA hydrolase/transferase N-terminal" evidence="4">
    <location>
        <begin position="21"/>
        <end position="230"/>
    </location>
</feature>
<dbReference type="PANTHER" id="PTHR43609:SF1">
    <property type="entry name" value="ACETYL-COA HYDROLASE"/>
    <property type="match status" value="1"/>
</dbReference>
<dbReference type="PANTHER" id="PTHR43609">
    <property type="entry name" value="ACETYL-COA HYDROLASE"/>
    <property type="match status" value="1"/>
</dbReference>
<evidence type="ECO:0000313" key="6">
    <source>
        <dbReference type="EMBL" id="MDG9698224.1"/>
    </source>
</evidence>
<organism evidence="6 7">
    <name type="scientific">Ottowia cancrivicina</name>
    <dbReference type="NCBI Taxonomy" id="3040346"/>
    <lineage>
        <taxon>Bacteria</taxon>
        <taxon>Pseudomonadati</taxon>
        <taxon>Pseudomonadota</taxon>
        <taxon>Betaproteobacteria</taxon>
        <taxon>Burkholderiales</taxon>
        <taxon>Comamonadaceae</taxon>
        <taxon>Ottowia</taxon>
    </lineage>
</organism>
<dbReference type="InterPro" id="IPR037171">
    <property type="entry name" value="NagB/RpiA_transferase-like"/>
</dbReference>
<dbReference type="RefSeq" id="WP_102282900.1">
    <property type="nucleotide sequence ID" value="NZ_JARVII010000001.1"/>
</dbReference>
<dbReference type="Pfam" id="PF13336">
    <property type="entry name" value="AcetylCoA_hyd_C"/>
    <property type="match status" value="1"/>
</dbReference>
<dbReference type="FunFam" id="3.40.1080.20:FF:000001">
    <property type="entry name" value="Acetyl-CoA hydrolase Ach1"/>
    <property type="match status" value="1"/>
</dbReference>
<accession>A0AAW6RIB2</accession>
<evidence type="ECO:0000256" key="2">
    <source>
        <dbReference type="PIRSR" id="PIRSR617821-1"/>
    </source>
</evidence>
<keyword evidence="6" id="KW-0378">Hydrolase</keyword>
<evidence type="ECO:0000259" key="4">
    <source>
        <dbReference type="Pfam" id="PF02550"/>
    </source>
</evidence>
<dbReference type="EMBL" id="JARVII010000001">
    <property type="protein sequence ID" value="MDG9698224.1"/>
    <property type="molecule type" value="Genomic_DNA"/>
</dbReference>
<sequence>MTTQAFTPEATQARIQHEGLRSKIMTAEQAAELIQPGFNVGMSGFTGSGYPKAVPLALAARMEAAHAAGKPFRVGLWTGASTAPELDGALAKAEGISMRLPYQSDPTVRNQINAGGMFYSDMHLSHVAPMAWAGFFGRLNVAVIEVAGILPDGRLIPTTSVGNNKTWLDIADHVILEVNHWQSTGLEGMHDIYYGTRLPPHRQPIMLTAPHDRIGEPYLHCDPEKIIAIVQTDAHDRNSPFSPPDENSRLIAQHMIDFFQHEVKAGRLPANLLPLQSGVGNIANAVLAGLNESPFNNMTAYTEVLQDGMLEMIKSGKLTFASATALSLSPEATQYFTTHLDEFRGRVLLRPQEISNHPELIRRMGMLAMNAMIEADIYGNVNSTHLMGSTVMNGIGGSGDFARNAYISFFMSPSTAKGGAISCIVPMVSHTDHTEHDVQVIVTEQGLADLRGLAPVPRARRVIEKCAHPDYRDALTDYLDRALAGGAPGKHTPHLLQESLSWHQRFVQTGDMRKKG</sequence>
<name>A0AAW6RIB2_9BURK</name>
<dbReference type="Gene3D" id="3.40.1080.10">
    <property type="entry name" value="Glutaconate Coenzyme A-transferase"/>
    <property type="match status" value="1"/>
</dbReference>
<gene>
    <name evidence="6" type="ORF">QB898_00550</name>
</gene>
<dbReference type="Pfam" id="PF02550">
    <property type="entry name" value="AcetylCoA_hydro"/>
    <property type="match status" value="1"/>
</dbReference>
<dbReference type="InterPro" id="IPR026888">
    <property type="entry name" value="AcetylCoA_hyd_C"/>
</dbReference>
<dbReference type="FunFam" id="3.30.750.70:FF:000002">
    <property type="entry name" value="Acetyl-CoA hydrolase Ach1"/>
    <property type="match status" value="1"/>
</dbReference>
<dbReference type="SUPFAM" id="SSF100950">
    <property type="entry name" value="NagB/RpiA/CoA transferase-like"/>
    <property type="match status" value="2"/>
</dbReference>
<feature type="binding site" evidence="3">
    <location>
        <position position="373"/>
    </location>
    <ligand>
        <name>CoA</name>
        <dbReference type="ChEBI" id="CHEBI:57287"/>
    </ligand>
</feature>
<feature type="binding site" evidence="3">
    <location>
        <position position="397"/>
    </location>
    <ligand>
        <name>CoA</name>
        <dbReference type="ChEBI" id="CHEBI:57287"/>
    </ligand>
</feature>
<dbReference type="GO" id="GO:0003986">
    <property type="term" value="F:acetyl-CoA hydrolase activity"/>
    <property type="evidence" value="ECO:0007669"/>
    <property type="project" value="TreeGrafter"/>
</dbReference>
<dbReference type="GO" id="GO:0006083">
    <property type="term" value="P:acetate metabolic process"/>
    <property type="evidence" value="ECO:0007669"/>
    <property type="project" value="InterPro"/>
</dbReference>
<feature type="domain" description="Acetyl-CoA hydrolase/transferase C-terminal" evidence="5">
    <location>
        <begin position="336"/>
        <end position="478"/>
    </location>
</feature>
<keyword evidence="7" id="KW-1185">Reference proteome</keyword>
<dbReference type="GO" id="GO:0006084">
    <property type="term" value="P:acetyl-CoA metabolic process"/>
    <property type="evidence" value="ECO:0007669"/>
    <property type="project" value="InterPro"/>
</dbReference>
<dbReference type="InterPro" id="IPR003702">
    <property type="entry name" value="ActCoA_hydro_N"/>
</dbReference>
<dbReference type="AlphaFoldDB" id="A0AAW6RIB2"/>
<comment type="similarity">
    <text evidence="1">Belongs to the acetyl-CoA hydrolase/transferase family.</text>
</comment>
<dbReference type="InterPro" id="IPR046433">
    <property type="entry name" value="ActCoA_hydro"/>
</dbReference>
<feature type="active site" description="5-glutamyl coenzyme A thioester intermediate" evidence="2">
    <location>
        <position position="303"/>
    </location>
</feature>
<evidence type="ECO:0000256" key="1">
    <source>
        <dbReference type="ARBA" id="ARBA00009632"/>
    </source>
</evidence>